<sequence length="88" mass="10298">MNTIKQYERKDPDLSVRVECRAGHRGEEAPSCFYLGGRRLEVVEVLDRWLAPTHRYFKVLADDGGRYILRHSAATDRWELTMFERGAK</sequence>
<dbReference type="EMBL" id="MFTA01000040">
    <property type="protein sequence ID" value="OGI52048.1"/>
    <property type="molecule type" value="Genomic_DNA"/>
</dbReference>
<evidence type="ECO:0000313" key="1">
    <source>
        <dbReference type="EMBL" id="OGI52048.1"/>
    </source>
</evidence>
<accession>A0A1F6U3W9</accession>
<evidence type="ECO:0000313" key="2">
    <source>
        <dbReference type="Proteomes" id="UP000179362"/>
    </source>
</evidence>
<dbReference type="AlphaFoldDB" id="A0A1F6U3W9"/>
<reference evidence="1 2" key="1">
    <citation type="journal article" date="2016" name="Nat. Commun.">
        <title>Thousands of microbial genomes shed light on interconnected biogeochemical processes in an aquifer system.</title>
        <authorList>
            <person name="Anantharaman K."/>
            <person name="Brown C.T."/>
            <person name="Hug L.A."/>
            <person name="Sharon I."/>
            <person name="Castelle C.J."/>
            <person name="Probst A.J."/>
            <person name="Thomas B.C."/>
            <person name="Singh A."/>
            <person name="Wilkins M.J."/>
            <person name="Karaoz U."/>
            <person name="Brodie E.L."/>
            <person name="Williams K.H."/>
            <person name="Hubbard S.S."/>
            <person name="Banfield J.F."/>
        </authorList>
    </citation>
    <scope>NUCLEOTIDE SEQUENCE [LARGE SCALE GENOMIC DNA]</scope>
</reference>
<name>A0A1F6U3W9_9PROT</name>
<protein>
    <submittedName>
        <fullName evidence="1">Uncharacterized protein</fullName>
    </submittedName>
</protein>
<gene>
    <name evidence="1" type="ORF">A3B81_04075</name>
</gene>
<proteinExistence type="predicted"/>
<dbReference type="Proteomes" id="UP000179362">
    <property type="component" value="Unassembled WGS sequence"/>
</dbReference>
<comment type="caution">
    <text evidence="1">The sequence shown here is derived from an EMBL/GenBank/DDBJ whole genome shotgun (WGS) entry which is preliminary data.</text>
</comment>
<organism evidence="1 2">
    <name type="scientific">Candidatus Muproteobacteria bacterium RIFCSPHIGHO2_02_FULL_65_16</name>
    <dbReference type="NCBI Taxonomy" id="1817766"/>
    <lineage>
        <taxon>Bacteria</taxon>
        <taxon>Pseudomonadati</taxon>
        <taxon>Pseudomonadota</taxon>
        <taxon>Candidatus Muproteobacteria</taxon>
    </lineage>
</organism>